<keyword evidence="1" id="KW-0004">4Fe-4S</keyword>
<accession>X1JYV2</accession>
<dbReference type="InterPro" id="IPR003741">
    <property type="entry name" value="LUD_dom"/>
</dbReference>
<feature type="domain" description="LUD" evidence="2">
    <location>
        <begin position="60"/>
        <end position="292"/>
    </location>
</feature>
<keyword evidence="1" id="KW-0411">Iron-sulfur</keyword>
<dbReference type="EMBL" id="BARV01003142">
    <property type="protein sequence ID" value="GAH99901.1"/>
    <property type="molecule type" value="Genomic_DNA"/>
</dbReference>
<reference evidence="3" key="1">
    <citation type="journal article" date="2014" name="Front. Microbiol.">
        <title>High frequency of phylogenetically diverse reductive dehalogenase-homologous genes in deep subseafloor sedimentary metagenomes.</title>
        <authorList>
            <person name="Kawai M."/>
            <person name="Futagami T."/>
            <person name="Toyoda A."/>
            <person name="Takaki Y."/>
            <person name="Nishi S."/>
            <person name="Hori S."/>
            <person name="Arai W."/>
            <person name="Tsubouchi T."/>
            <person name="Morono Y."/>
            <person name="Uchiyama I."/>
            <person name="Ito T."/>
            <person name="Fujiyama A."/>
            <person name="Inagaki F."/>
            <person name="Takami H."/>
        </authorList>
    </citation>
    <scope>NUCLEOTIDE SEQUENCE</scope>
    <source>
        <strain evidence="3">Expedition CK06-06</strain>
    </source>
</reference>
<evidence type="ECO:0000313" key="3">
    <source>
        <dbReference type="EMBL" id="GAH99901.1"/>
    </source>
</evidence>
<dbReference type="InterPro" id="IPR024185">
    <property type="entry name" value="FTHF_cligase-like_sf"/>
</dbReference>
<dbReference type="AlphaFoldDB" id="X1JYV2"/>
<keyword evidence="1" id="KW-0408">Iron</keyword>
<gene>
    <name evidence="3" type="ORF">S06H3_07681</name>
</gene>
<protein>
    <recommendedName>
        <fullName evidence="2">LUD domain-containing protein</fullName>
    </recommendedName>
</protein>
<dbReference type="InterPro" id="IPR004452">
    <property type="entry name" value="LutB/LldF"/>
</dbReference>
<comment type="caution">
    <text evidence="3">The sequence shown here is derived from an EMBL/GenBank/DDBJ whole genome shotgun (WGS) entry which is preliminary data.</text>
</comment>
<sequence>MRKRVNKALADKNLQTALPTFMLITKLARQIGMDGIDFNSLRDEVRQVKEKSIANLPQLVERFKSEAAKAGAVVYEAKDARDANNYILKLAKERNVKRIVKSKSMVTEEIELNKHLKHAGIEVTETDLGEYIVQLAGEKPSHLVGPAIHKTIEQVAELLSKVAGEQLGHDPQKLVEVARRTLRQAYLNADMGISGANIAIAETGTLVIVTNEANGCLVTTLPPIHVAVVGYEKLVSSLDDATAILKLLSRSTTGQKQSVYVSHITGPSATTAMSQEPLFGIQGPGEVHIVLVD</sequence>
<proteinExistence type="predicted"/>
<dbReference type="PANTHER" id="PTHR47153:SF2">
    <property type="entry name" value="LACTATE UTILIZATION PROTEIN B"/>
    <property type="match status" value="1"/>
</dbReference>
<name>X1JYV2_9ZZZZ</name>
<feature type="non-terminal residue" evidence="3">
    <location>
        <position position="293"/>
    </location>
</feature>
<organism evidence="3">
    <name type="scientific">marine sediment metagenome</name>
    <dbReference type="NCBI Taxonomy" id="412755"/>
    <lineage>
        <taxon>unclassified sequences</taxon>
        <taxon>metagenomes</taxon>
        <taxon>ecological metagenomes</taxon>
    </lineage>
</organism>
<dbReference type="GO" id="GO:0051539">
    <property type="term" value="F:4 iron, 4 sulfur cluster binding"/>
    <property type="evidence" value="ECO:0007669"/>
    <property type="project" value="UniProtKB-KW"/>
</dbReference>
<dbReference type="SUPFAM" id="SSF100950">
    <property type="entry name" value="NagB/RpiA/CoA transferase-like"/>
    <property type="match status" value="1"/>
</dbReference>
<dbReference type="InterPro" id="IPR037171">
    <property type="entry name" value="NagB/RpiA_transferase-like"/>
</dbReference>
<keyword evidence="1" id="KW-0479">Metal-binding</keyword>
<evidence type="ECO:0000256" key="1">
    <source>
        <dbReference type="ARBA" id="ARBA00022485"/>
    </source>
</evidence>
<dbReference type="Pfam" id="PF02589">
    <property type="entry name" value="LUD_dom"/>
    <property type="match status" value="1"/>
</dbReference>
<dbReference type="PANTHER" id="PTHR47153">
    <property type="entry name" value="LACTATE UTILIZATION PROTEIN B"/>
    <property type="match status" value="1"/>
</dbReference>
<dbReference type="GO" id="GO:0006089">
    <property type="term" value="P:lactate metabolic process"/>
    <property type="evidence" value="ECO:0007669"/>
    <property type="project" value="InterPro"/>
</dbReference>
<dbReference type="Gene3D" id="3.40.50.10420">
    <property type="entry name" value="NagB/RpiA/CoA transferase-like"/>
    <property type="match status" value="1"/>
</dbReference>
<evidence type="ECO:0000259" key="2">
    <source>
        <dbReference type="Pfam" id="PF02589"/>
    </source>
</evidence>